<dbReference type="WBParaSite" id="TREG1_6720.5">
    <property type="protein sequence ID" value="TREG1_6720.5"/>
    <property type="gene ID" value="TREG1_6720"/>
</dbReference>
<reference evidence="9" key="1">
    <citation type="submission" date="2022-06" db="EMBL/GenBank/DDBJ databases">
        <authorList>
            <person name="Berger JAMES D."/>
            <person name="Berger JAMES D."/>
        </authorList>
    </citation>
    <scope>NUCLEOTIDE SEQUENCE [LARGE SCALE GENOMIC DNA]</scope>
</reference>
<evidence type="ECO:0000256" key="3">
    <source>
        <dbReference type="ARBA" id="ARBA00022801"/>
    </source>
</evidence>
<dbReference type="InterPro" id="IPR001944">
    <property type="entry name" value="Glycoside_Hdrlase_35"/>
</dbReference>
<evidence type="ECO:0000259" key="8">
    <source>
        <dbReference type="Pfam" id="PF21317"/>
    </source>
</evidence>
<name>A0AA85K1H9_TRIRE</name>
<keyword evidence="9" id="KW-1185">Reference proteome</keyword>
<dbReference type="SUPFAM" id="SSF51445">
    <property type="entry name" value="(Trans)glycosidases"/>
    <property type="match status" value="1"/>
</dbReference>
<dbReference type="InterPro" id="IPR026283">
    <property type="entry name" value="B-gal_1-like"/>
</dbReference>
<keyword evidence="4" id="KW-0325">Glycoprotein</keyword>
<dbReference type="FunFam" id="3.20.20.80:FF:000017">
    <property type="entry name" value="Beta-galactosidase"/>
    <property type="match status" value="1"/>
</dbReference>
<dbReference type="InterPro" id="IPR048912">
    <property type="entry name" value="BetaGal1-like_ABD1"/>
</dbReference>
<reference evidence="10 11" key="2">
    <citation type="submission" date="2023-11" db="UniProtKB">
        <authorList>
            <consortium name="WormBaseParasite"/>
        </authorList>
    </citation>
    <scope>IDENTIFICATION</scope>
</reference>
<proteinExistence type="inferred from homology"/>
<evidence type="ECO:0000256" key="5">
    <source>
        <dbReference type="PIRSR" id="PIRSR006336-1"/>
    </source>
</evidence>
<dbReference type="GO" id="GO:0005975">
    <property type="term" value="P:carbohydrate metabolic process"/>
    <property type="evidence" value="ECO:0007669"/>
    <property type="project" value="InterPro"/>
</dbReference>
<accession>A0AA85K1H9</accession>
<dbReference type="AlphaFoldDB" id="A0AA85K1H9"/>
<evidence type="ECO:0008006" key="12">
    <source>
        <dbReference type="Google" id="ProtNLM"/>
    </source>
</evidence>
<dbReference type="Proteomes" id="UP000050795">
    <property type="component" value="Unassembled WGS sequence"/>
</dbReference>
<feature type="active site" description="Nucleophile" evidence="5">
    <location>
        <position position="270"/>
    </location>
</feature>
<dbReference type="GO" id="GO:0004565">
    <property type="term" value="F:beta-galactosidase activity"/>
    <property type="evidence" value="ECO:0007669"/>
    <property type="project" value="InterPro"/>
</dbReference>
<feature type="chain" id="PRO_5044704921" description="Beta-galactosidase" evidence="6">
    <location>
        <begin position="18"/>
        <end position="561"/>
    </location>
</feature>
<dbReference type="InterPro" id="IPR017853">
    <property type="entry name" value="GH"/>
</dbReference>
<feature type="signal peptide" evidence="6">
    <location>
        <begin position="1"/>
        <end position="17"/>
    </location>
</feature>
<feature type="domain" description="Beta-galactosidase 1-like first all-beta" evidence="8">
    <location>
        <begin position="401"/>
        <end position="516"/>
    </location>
</feature>
<sequence>MPLPLIFVLLVFSLCHCSKLNSQHFNSERSFTIDYGNHVFMKDGAPFQYISGSVHYSRIPKIYWHDRLYKMKASGLDAIQIYVPWNFHQPEEDIFDFTGDRNLTEFISLASSLDLLVIARVGPYICAEWDFGGLPAWLLRVNPLMKIRSSDPEYMKYVRQWFNVLLPSIKPLLYENVGPIIMVQLENEYGSYINCDQKYMTELYDLGRSLLGENILIFTTDGADLQLLKCGSSDKRYLATIDFGPTTIPVPKAFEPLEMFRANQPWVNSEYYVGWLDVWNGIHNRVDPIRAATALNHLISYSERVNVNIYMFHGGTNFGFWNGGARPRSSITSYDYDAPISESGDITWKYMVFRELLFKRKGIKPPQLPQNTTKKAYGKVKMMLKSHLLTNKGPVTHANFPVHMERLRQYNGYMIYSVPLTIDKPEKLFLDFFRISDIAHIFTGDKSGRYTYYGSLEYKDKVFKMDNIHDVQNLTIIAENAGHVNYGFEMIYDKKGIIGPVFLNSKVLDVWEMIPIKDPFSLDYVYQKIFAQMKPLYNLEINQRFHSKHYPISNFFIMSGR</sequence>
<comment type="similarity">
    <text evidence="1">Belongs to the glycosyl hydrolase 35 family.</text>
</comment>
<evidence type="ECO:0000256" key="2">
    <source>
        <dbReference type="ARBA" id="ARBA00022729"/>
    </source>
</evidence>
<dbReference type="PANTHER" id="PTHR23421">
    <property type="entry name" value="BETA-GALACTOSIDASE RELATED"/>
    <property type="match status" value="1"/>
</dbReference>
<evidence type="ECO:0000259" key="7">
    <source>
        <dbReference type="Pfam" id="PF01301"/>
    </source>
</evidence>
<evidence type="ECO:0000313" key="9">
    <source>
        <dbReference type="Proteomes" id="UP000050795"/>
    </source>
</evidence>
<evidence type="ECO:0000256" key="1">
    <source>
        <dbReference type="ARBA" id="ARBA00009809"/>
    </source>
</evidence>
<dbReference type="WBParaSite" id="TREG1_6720.3">
    <property type="protein sequence ID" value="TREG1_6720.3"/>
    <property type="gene ID" value="TREG1_6720"/>
</dbReference>
<keyword evidence="3" id="KW-0378">Hydrolase</keyword>
<dbReference type="InterPro" id="IPR031330">
    <property type="entry name" value="Gly_Hdrlase_35_cat"/>
</dbReference>
<dbReference type="Gene3D" id="3.20.20.80">
    <property type="entry name" value="Glycosidases"/>
    <property type="match status" value="1"/>
</dbReference>
<dbReference type="Pfam" id="PF21317">
    <property type="entry name" value="BetaGal_ABD_1"/>
    <property type="match status" value="1"/>
</dbReference>
<dbReference type="Gene3D" id="2.60.120.260">
    <property type="entry name" value="Galactose-binding domain-like"/>
    <property type="match status" value="1"/>
</dbReference>
<dbReference type="Pfam" id="PF01301">
    <property type="entry name" value="Glyco_hydro_35"/>
    <property type="match status" value="1"/>
</dbReference>
<keyword evidence="2 6" id="KW-0732">Signal</keyword>
<evidence type="ECO:0000256" key="6">
    <source>
        <dbReference type="SAM" id="SignalP"/>
    </source>
</evidence>
<evidence type="ECO:0000313" key="11">
    <source>
        <dbReference type="WBParaSite" id="TREG1_6720.5"/>
    </source>
</evidence>
<organism evidence="9 11">
    <name type="scientific">Trichobilharzia regenti</name>
    <name type="common">Nasal bird schistosome</name>
    <dbReference type="NCBI Taxonomy" id="157069"/>
    <lineage>
        <taxon>Eukaryota</taxon>
        <taxon>Metazoa</taxon>
        <taxon>Spiralia</taxon>
        <taxon>Lophotrochozoa</taxon>
        <taxon>Platyhelminthes</taxon>
        <taxon>Trematoda</taxon>
        <taxon>Digenea</taxon>
        <taxon>Strigeidida</taxon>
        <taxon>Schistosomatoidea</taxon>
        <taxon>Schistosomatidae</taxon>
        <taxon>Trichobilharzia</taxon>
    </lineage>
</organism>
<protein>
    <recommendedName>
        <fullName evidence="12">Beta-galactosidase</fullName>
    </recommendedName>
</protein>
<evidence type="ECO:0000313" key="10">
    <source>
        <dbReference type="WBParaSite" id="TREG1_6720.3"/>
    </source>
</evidence>
<feature type="domain" description="Glycoside hydrolase 35 catalytic" evidence="7">
    <location>
        <begin position="40"/>
        <end position="357"/>
    </location>
</feature>
<dbReference type="PRINTS" id="PR00742">
    <property type="entry name" value="GLHYDRLASE35"/>
</dbReference>
<evidence type="ECO:0000256" key="4">
    <source>
        <dbReference type="ARBA" id="ARBA00023180"/>
    </source>
</evidence>
<feature type="active site" description="Proton donor" evidence="5">
    <location>
        <position position="188"/>
    </location>
</feature>
<dbReference type="PIRSF" id="PIRSF006336">
    <property type="entry name" value="B-gal"/>
    <property type="match status" value="1"/>
</dbReference>